<dbReference type="InterPro" id="IPR051291">
    <property type="entry name" value="CIMAP"/>
</dbReference>
<evidence type="ECO:0000313" key="2">
    <source>
        <dbReference type="EMBL" id="ETV90487.1"/>
    </source>
</evidence>
<dbReference type="VEuPathDB" id="FungiDB:H310_14730"/>
<accession>A0A024TAZ0</accession>
<dbReference type="STRING" id="157072.A0A024TAZ0"/>
<feature type="compositionally biased region" description="Low complexity" evidence="1">
    <location>
        <begin position="103"/>
        <end position="120"/>
    </location>
</feature>
<gene>
    <name evidence="2" type="ORF">H310_14730</name>
</gene>
<dbReference type="PANTHER" id="PTHR21580">
    <property type="entry name" value="SHIPPO-1-RELATED"/>
    <property type="match status" value="1"/>
</dbReference>
<feature type="compositionally biased region" description="Low complexity" evidence="1">
    <location>
        <begin position="312"/>
        <end position="324"/>
    </location>
</feature>
<sequence>MAWCSRTSRKHHPPGTGQSATAAIGPGSYNTIGSSVKPPKPSFAAFGSSGLKDACPDLPLHTPGPGAYATTISTSSWTPASYGDATASSSMFKSSTERTKFKSASAAPGPGAYGAAAHPSAFKKSKATSTMRRSQSDAKANSGGGVKWVRVPTAPSIPNVAQSFGYEEGPKGQMILQHPSKSGHSGCANDVTGPGEYDPLQALHRLACTRATSFAKSKTSRDSKHKSTVAPGPGFYHTETHPHPHAAVPSAVFKSTLTRERAAHSMARTTAAAVPGPGSYNSSTPQKAKKTVPEHLQFFGSTTSRFEPKAPPTSSMPATTSSTPVKPQSHHHNPHNVGFASSNKRFDTTLAKDTFDVGPGSYNAPGLVEELQHRVSGRTGVFGSTTKRFESAKPLLDTVLLEHDPRSNNQHDDTMSVVKAKSSAFASATSRFQSPAAKDPVPCPGDYNINLTWDKPGGKAVFASHMDRGTALDKKTAALPGPGSYVGPDSTMKKAKPTTQRKDVFMSTEPRFKSKLAPLANLGPGAYNPDTIETDWNRPTYNITIATEMEKRI</sequence>
<feature type="compositionally biased region" description="Polar residues" evidence="1">
    <location>
        <begin position="127"/>
        <end position="139"/>
    </location>
</feature>
<feature type="region of interest" description="Disordered" evidence="1">
    <location>
        <begin position="303"/>
        <end position="341"/>
    </location>
</feature>
<dbReference type="EMBL" id="KI914034">
    <property type="protein sequence ID" value="ETV90487.1"/>
    <property type="molecule type" value="Genomic_DNA"/>
</dbReference>
<evidence type="ECO:0000256" key="1">
    <source>
        <dbReference type="SAM" id="MobiDB-lite"/>
    </source>
</evidence>
<feature type="region of interest" description="Disordered" evidence="1">
    <location>
        <begin position="474"/>
        <end position="494"/>
    </location>
</feature>
<dbReference type="PANTHER" id="PTHR21580:SF28">
    <property type="entry name" value="BOREALIN N-TERMINAL DOMAIN-CONTAINING PROTEIN-RELATED"/>
    <property type="match status" value="1"/>
</dbReference>
<dbReference type="OrthoDB" id="406368at2759"/>
<organism evidence="2">
    <name type="scientific">Aphanomyces invadans</name>
    <dbReference type="NCBI Taxonomy" id="157072"/>
    <lineage>
        <taxon>Eukaryota</taxon>
        <taxon>Sar</taxon>
        <taxon>Stramenopiles</taxon>
        <taxon>Oomycota</taxon>
        <taxon>Saprolegniomycetes</taxon>
        <taxon>Saprolegniales</taxon>
        <taxon>Verrucalvaceae</taxon>
        <taxon>Aphanomyces</taxon>
    </lineage>
</organism>
<reference evidence="2" key="1">
    <citation type="submission" date="2013-12" db="EMBL/GenBank/DDBJ databases">
        <title>The Genome Sequence of Aphanomyces invadans NJM9701.</title>
        <authorList>
            <consortium name="The Broad Institute Genomics Platform"/>
            <person name="Russ C."/>
            <person name="Tyler B."/>
            <person name="van West P."/>
            <person name="Dieguez-Uribeondo J."/>
            <person name="Young S.K."/>
            <person name="Zeng Q."/>
            <person name="Gargeya S."/>
            <person name="Fitzgerald M."/>
            <person name="Abouelleil A."/>
            <person name="Alvarado L."/>
            <person name="Chapman S.B."/>
            <person name="Gainer-Dewar J."/>
            <person name="Goldberg J."/>
            <person name="Griggs A."/>
            <person name="Gujja S."/>
            <person name="Hansen M."/>
            <person name="Howarth C."/>
            <person name="Imamovic A."/>
            <person name="Ireland A."/>
            <person name="Larimer J."/>
            <person name="McCowan C."/>
            <person name="Murphy C."/>
            <person name="Pearson M."/>
            <person name="Poon T.W."/>
            <person name="Priest M."/>
            <person name="Roberts A."/>
            <person name="Saif S."/>
            <person name="Shea T."/>
            <person name="Sykes S."/>
            <person name="Wortman J."/>
            <person name="Nusbaum C."/>
            <person name="Birren B."/>
        </authorList>
    </citation>
    <scope>NUCLEOTIDE SEQUENCE [LARGE SCALE GENOMIC DNA]</scope>
    <source>
        <strain evidence="2">NJM9701</strain>
    </source>
</reference>
<feature type="region of interest" description="Disordered" evidence="1">
    <location>
        <begin position="269"/>
        <end position="291"/>
    </location>
</feature>
<dbReference type="eggNOG" id="ENOG502QT7V">
    <property type="taxonomic scope" value="Eukaryota"/>
</dbReference>
<dbReference type="RefSeq" id="XP_008880875.1">
    <property type="nucleotide sequence ID" value="XM_008882653.1"/>
</dbReference>
<name>A0A024TAZ0_9STRA</name>
<dbReference type="Pfam" id="PF07004">
    <property type="entry name" value="SHIPPO-rpt"/>
    <property type="match status" value="4"/>
</dbReference>
<dbReference type="InterPro" id="IPR010736">
    <property type="entry name" value="SHIPPO-rpt"/>
</dbReference>
<dbReference type="GeneID" id="20091780"/>
<feature type="region of interest" description="Disordered" evidence="1">
    <location>
        <begin position="1"/>
        <end position="36"/>
    </location>
</feature>
<proteinExistence type="predicted"/>
<dbReference type="AlphaFoldDB" id="A0A024TAZ0"/>
<feature type="region of interest" description="Disordered" evidence="1">
    <location>
        <begin position="102"/>
        <end position="149"/>
    </location>
</feature>
<protein>
    <submittedName>
        <fullName evidence="2">Uncharacterized protein</fullName>
    </submittedName>
</protein>